<evidence type="ECO:0000313" key="3">
    <source>
        <dbReference type="Proteomes" id="UP000578686"/>
    </source>
</evidence>
<name>A0A7X6CXM0_9ACTN</name>
<evidence type="ECO:0008006" key="4">
    <source>
        <dbReference type="Google" id="ProtNLM"/>
    </source>
</evidence>
<dbReference type="RefSeq" id="WP_167967580.1">
    <property type="nucleotide sequence ID" value="NZ_BHZG01000019.1"/>
</dbReference>
<dbReference type="EMBL" id="JAAVJD010000004">
    <property type="protein sequence ID" value="NJQ04283.1"/>
    <property type="molecule type" value="Genomic_DNA"/>
</dbReference>
<evidence type="ECO:0000256" key="1">
    <source>
        <dbReference type="SAM" id="MobiDB-lite"/>
    </source>
</evidence>
<evidence type="ECO:0000313" key="2">
    <source>
        <dbReference type="EMBL" id="NJQ04283.1"/>
    </source>
</evidence>
<dbReference type="Proteomes" id="UP000578686">
    <property type="component" value="Unassembled WGS sequence"/>
</dbReference>
<keyword evidence="3" id="KW-1185">Reference proteome</keyword>
<sequence length="210" mass="21782">MLAGHEAKATRARLKSAADWVDRDEWQASLAALLLQLGLATSTAAAVALLEQLGFPPEDYNGAATVAWLTAAAEGMAEGIVGATLAEVDEALAEPDPVDEDGQSMAPAAVIAAALATARAVRSSEIAESSVTAMSGFGQTEAARGAVGTEGVTKTWLTRSPNPRASHRRMSGQTVGLDDTFSNGARWPGDSSLRDSERARCKCALEITVE</sequence>
<dbReference type="AlphaFoldDB" id="A0A7X6CXM0"/>
<comment type="caution">
    <text evidence="2">The sequence shown here is derived from an EMBL/GenBank/DDBJ whole genome shotgun (WGS) entry which is preliminary data.</text>
</comment>
<proteinExistence type="predicted"/>
<gene>
    <name evidence="2" type="ORF">HCN56_01495</name>
</gene>
<accession>A0A7X6CXM0</accession>
<organism evidence="2 3">
    <name type="scientific">Streptomyces lonarensis</name>
    <dbReference type="NCBI Taxonomy" id="700599"/>
    <lineage>
        <taxon>Bacteria</taxon>
        <taxon>Bacillati</taxon>
        <taxon>Actinomycetota</taxon>
        <taxon>Actinomycetes</taxon>
        <taxon>Kitasatosporales</taxon>
        <taxon>Streptomycetaceae</taxon>
        <taxon>Streptomyces</taxon>
    </lineage>
</organism>
<protein>
    <recommendedName>
        <fullName evidence="4">Phage head morphogenesis domain-containing protein</fullName>
    </recommendedName>
</protein>
<feature type="region of interest" description="Disordered" evidence="1">
    <location>
        <begin position="159"/>
        <end position="183"/>
    </location>
</feature>
<reference evidence="2 3" key="1">
    <citation type="submission" date="2020-03" db="EMBL/GenBank/DDBJ databases">
        <title>Draft genome of Streptomyces sp. ventii, isolated from the Axial Seamount in the Pacific Ocean, and resequencing of the two type strains Streptomyces lonarensis strain NCL 716 and Streptomyces bohaiensis strain 11A07.</title>
        <authorList>
            <person name="Loughran R.M."/>
            <person name="Pfannmuller K.M."/>
            <person name="Wasson B.J."/>
            <person name="Deadmond M.C."/>
            <person name="Paddock B.E."/>
            <person name="Koyack M.J."/>
            <person name="Gallegos D.A."/>
            <person name="Mitchell E.A."/>
            <person name="Ushijima B."/>
            <person name="Saw J.H."/>
            <person name="Mcphail K.L."/>
            <person name="Videau P."/>
        </authorList>
    </citation>
    <scope>NUCLEOTIDE SEQUENCE [LARGE SCALE GENOMIC DNA]</scope>
    <source>
        <strain evidence="2 3">NCL716</strain>
    </source>
</reference>